<sequence>MSSHRQRIVGVITVGALALTACGGAGAGSGSESSSDVVLGWSGPFSGPLQSLAETNQAAIEMAVDQVNEDDGVDIKLVVKDDALSAEKAVTQAKQFISEDKIDVMMGPAVNTPFLAAQPIYHNAGLVQLLVGTAATGITDEYPNTWRLFFDGDAEARLIVERLRDHYGSTKIAILAENTGSGLPGADSLEKAINETDGVSLATKQLFATDKPDLGGYVDEIVKSGADGIALWSVGGANTANVVKALAAAGVTTPVVGDIGAVFKATPELAGDALGQVTLDAATFNTELYAEGAEPDPKAVALRDEVKSRLNVDELPDAFHLALMYYNAVHVFKEALKRSDGKTDPDALRAALVEGDIMTPLGDVYTFSEDDRNGYAPENLSFASIAPGSYNDGFWVRAEGAPGE</sequence>
<reference evidence="5 6" key="1">
    <citation type="submission" date="2018-04" db="EMBL/GenBank/DDBJ databases">
        <title>Genome of Nocardioides gansuensis WSJ-1.</title>
        <authorList>
            <person name="Wu S."/>
            <person name="Wang G."/>
        </authorList>
    </citation>
    <scope>NUCLEOTIDE SEQUENCE [LARGE SCALE GENOMIC DNA]</scope>
    <source>
        <strain evidence="5 6">WSJ-1</strain>
    </source>
</reference>
<keyword evidence="6" id="KW-1185">Reference proteome</keyword>
<dbReference type="Pfam" id="PF13458">
    <property type="entry name" value="Peripla_BP_6"/>
    <property type="match status" value="1"/>
</dbReference>
<dbReference type="AlphaFoldDB" id="A0A2T8FD18"/>
<dbReference type="InterPro" id="IPR028082">
    <property type="entry name" value="Peripla_BP_I"/>
</dbReference>
<protein>
    <recommendedName>
        <fullName evidence="4">Leucine-binding protein domain-containing protein</fullName>
    </recommendedName>
</protein>
<dbReference type="OrthoDB" id="7374472at2"/>
<keyword evidence="2 3" id="KW-0732">Signal</keyword>
<feature type="chain" id="PRO_5015679654" description="Leucine-binding protein domain-containing protein" evidence="3">
    <location>
        <begin position="28"/>
        <end position="404"/>
    </location>
</feature>
<dbReference type="EMBL" id="QDGZ01000002">
    <property type="protein sequence ID" value="PVG83608.1"/>
    <property type="molecule type" value="Genomic_DNA"/>
</dbReference>
<proteinExistence type="inferred from homology"/>
<dbReference type="Gene3D" id="3.40.50.2300">
    <property type="match status" value="2"/>
</dbReference>
<dbReference type="Proteomes" id="UP000246018">
    <property type="component" value="Unassembled WGS sequence"/>
</dbReference>
<feature type="domain" description="Leucine-binding protein" evidence="4">
    <location>
        <begin position="37"/>
        <end position="372"/>
    </location>
</feature>
<dbReference type="PANTHER" id="PTHR30483:SF6">
    <property type="entry name" value="PERIPLASMIC BINDING PROTEIN OF ABC TRANSPORTER FOR NATURAL AMINO ACIDS"/>
    <property type="match status" value="1"/>
</dbReference>
<gene>
    <name evidence="5" type="ORF">DDE18_04565</name>
</gene>
<organism evidence="5 6">
    <name type="scientific">Nocardioides gansuensis</name>
    <dbReference type="NCBI Taxonomy" id="2138300"/>
    <lineage>
        <taxon>Bacteria</taxon>
        <taxon>Bacillati</taxon>
        <taxon>Actinomycetota</taxon>
        <taxon>Actinomycetes</taxon>
        <taxon>Propionibacteriales</taxon>
        <taxon>Nocardioidaceae</taxon>
        <taxon>Nocardioides</taxon>
    </lineage>
</organism>
<comment type="caution">
    <text evidence="5">The sequence shown here is derived from an EMBL/GenBank/DDBJ whole genome shotgun (WGS) entry which is preliminary data.</text>
</comment>
<dbReference type="SUPFAM" id="SSF53822">
    <property type="entry name" value="Periplasmic binding protein-like I"/>
    <property type="match status" value="1"/>
</dbReference>
<dbReference type="PANTHER" id="PTHR30483">
    <property type="entry name" value="LEUCINE-SPECIFIC-BINDING PROTEIN"/>
    <property type="match status" value="1"/>
</dbReference>
<feature type="signal peptide" evidence="3">
    <location>
        <begin position="1"/>
        <end position="27"/>
    </location>
</feature>
<name>A0A2T8FD18_9ACTN</name>
<evidence type="ECO:0000256" key="1">
    <source>
        <dbReference type="ARBA" id="ARBA00010062"/>
    </source>
</evidence>
<evidence type="ECO:0000256" key="2">
    <source>
        <dbReference type="ARBA" id="ARBA00022729"/>
    </source>
</evidence>
<evidence type="ECO:0000313" key="6">
    <source>
        <dbReference type="Proteomes" id="UP000246018"/>
    </source>
</evidence>
<comment type="similarity">
    <text evidence="1">Belongs to the leucine-binding protein family.</text>
</comment>
<evidence type="ECO:0000259" key="4">
    <source>
        <dbReference type="Pfam" id="PF13458"/>
    </source>
</evidence>
<evidence type="ECO:0000313" key="5">
    <source>
        <dbReference type="EMBL" id="PVG83608.1"/>
    </source>
</evidence>
<accession>A0A2T8FD18</accession>
<dbReference type="PROSITE" id="PS51257">
    <property type="entry name" value="PROKAR_LIPOPROTEIN"/>
    <property type="match status" value="1"/>
</dbReference>
<dbReference type="InterPro" id="IPR051010">
    <property type="entry name" value="BCAA_transport"/>
</dbReference>
<evidence type="ECO:0000256" key="3">
    <source>
        <dbReference type="SAM" id="SignalP"/>
    </source>
</evidence>
<dbReference type="InterPro" id="IPR028081">
    <property type="entry name" value="Leu-bd"/>
</dbReference>